<evidence type="ECO:0000313" key="2">
    <source>
        <dbReference type="Proteomes" id="UP000294772"/>
    </source>
</evidence>
<sequence>MKWAVLVGNAPARRDLSDDIDRADFVARINTCAAWGAEYGTRTDRVYLCNTGGVARRFIRSEELHRTLAACGAKEIVFSYPPVSLWRQLHCLLRGKRGTGVDRSRALAAVLARHGLTCQPMPARVYEEVRAYVRARPGYRELARAMPLWVPSSGGMALAHMVRDPRLAEHRIALAGFGFQGWKGHPWSAERAYAEQLEREGRLVFLERCPRHHVVS</sequence>
<proteinExistence type="predicted"/>
<gene>
    <name evidence="1" type="ORF">EV676_106285</name>
</gene>
<dbReference type="Gene3D" id="3.90.1480.20">
    <property type="entry name" value="Glycosyl transferase family 29"/>
    <property type="match status" value="1"/>
</dbReference>
<dbReference type="AlphaFoldDB" id="A0AA46DCS4"/>
<dbReference type="Proteomes" id="UP000294772">
    <property type="component" value="Unassembled WGS sequence"/>
</dbReference>
<accession>A0AA46DCS4</accession>
<evidence type="ECO:0000313" key="1">
    <source>
        <dbReference type="EMBL" id="TCP06800.1"/>
    </source>
</evidence>
<reference evidence="1 2" key="1">
    <citation type="submission" date="2019-03" db="EMBL/GenBank/DDBJ databases">
        <title>Genomic Encyclopedia of Type Strains, Phase IV (KMG-IV): sequencing the most valuable type-strain genomes for metagenomic binning, comparative biology and taxonomic classification.</title>
        <authorList>
            <person name="Goeker M."/>
        </authorList>
    </citation>
    <scope>NUCLEOTIDE SEQUENCE [LARGE SCALE GENOMIC DNA]</scope>
    <source>
        <strain evidence="1 2">DSM 15264</strain>
    </source>
</reference>
<dbReference type="RefSeq" id="WP_132765547.1">
    <property type="nucleotide sequence ID" value="NZ_CP110416.1"/>
</dbReference>
<dbReference type="InterPro" id="IPR038578">
    <property type="entry name" value="GT29-like_sf"/>
</dbReference>
<comment type="caution">
    <text evidence="1">The sequence shown here is derived from an EMBL/GenBank/DDBJ whole genome shotgun (WGS) entry which is preliminary data.</text>
</comment>
<dbReference type="EMBL" id="SLXF01000006">
    <property type="protein sequence ID" value="TCP06800.1"/>
    <property type="molecule type" value="Genomic_DNA"/>
</dbReference>
<organism evidence="1 2">
    <name type="scientific">Caldimonas thermodepolymerans</name>
    <dbReference type="NCBI Taxonomy" id="215580"/>
    <lineage>
        <taxon>Bacteria</taxon>
        <taxon>Pseudomonadati</taxon>
        <taxon>Pseudomonadota</taxon>
        <taxon>Betaproteobacteria</taxon>
        <taxon>Burkholderiales</taxon>
        <taxon>Sphaerotilaceae</taxon>
        <taxon>Caldimonas</taxon>
    </lineage>
</organism>
<name>A0AA46DCS4_9BURK</name>
<protein>
    <submittedName>
        <fullName evidence="1">Uncharacterized protein</fullName>
    </submittedName>
</protein>